<feature type="domain" description="DDE-1" evidence="1">
    <location>
        <begin position="52"/>
        <end position="205"/>
    </location>
</feature>
<feature type="non-terminal residue" evidence="2">
    <location>
        <position position="244"/>
    </location>
</feature>
<dbReference type="Proteomes" id="UP000076532">
    <property type="component" value="Unassembled WGS sequence"/>
</dbReference>
<dbReference type="InterPro" id="IPR004875">
    <property type="entry name" value="DDE_SF_endonuclease_dom"/>
</dbReference>
<sequence length="244" mass="27393">MIKREVVDKGIQPENQYGFDESNFIMGQARKVRVTGRRGAKNTYSQQGGSRQSVTVMVTICADGSALTPTAIFKGTKLLKRWGDVNPLEINIARAKKGYTNKELGAAWMRDFDGQTHMKNDEPRVLFLDGHNSHYSNALLDYATENGIRVLGYWARMTHVAQGLDVVCFGALKIEYGLARDEYERRTGREIDGSSFLQVYAEAHCKIFTTDLVKKAFEKTGIHPWNPDAISLLNQAPSRELSTQ</sequence>
<protein>
    <submittedName>
        <fullName evidence="2">CENP-B protein</fullName>
    </submittedName>
</protein>
<evidence type="ECO:0000313" key="3">
    <source>
        <dbReference type="Proteomes" id="UP000076532"/>
    </source>
</evidence>
<dbReference type="OrthoDB" id="2917041at2759"/>
<keyword evidence="3" id="KW-1185">Reference proteome</keyword>
<evidence type="ECO:0000259" key="1">
    <source>
        <dbReference type="Pfam" id="PF03184"/>
    </source>
</evidence>
<evidence type="ECO:0000313" key="2">
    <source>
        <dbReference type="EMBL" id="KZP07055.1"/>
    </source>
</evidence>
<proteinExistence type="predicted"/>
<reference evidence="2 3" key="1">
    <citation type="journal article" date="2016" name="Mol. Biol. Evol.">
        <title>Comparative Genomics of Early-Diverging Mushroom-Forming Fungi Provides Insights into the Origins of Lignocellulose Decay Capabilities.</title>
        <authorList>
            <person name="Nagy L.G."/>
            <person name="Riley R."/>
            <person name="Tritt A."/>
            <person name="Adam C."/>
            <person name="Daum C."/>
            <person name="Floudas D."/>
            <person name="Sun H."/>
            <person name="Yadav J.S."/>
            <person name="Pangilinan J."/>
            <person name="Larsson K.H."/>
            <person name="Matsuura K."/>
            <person name="Barry K."/>
            <person name="Labutti K."/>
            <person name="Kuo R."/>
            <person name="Ohm R.A."/>
            <person name="Bhattacharya S.S."/>
            <person name="Shirouzu T."/>
            <person name="Yoshinaga Y."/>
            <person name="Martin F.M."/>
            <person name="Grigoriev I.V."/>
            <person name="Hibbett D.S."/>
        </authorList>
    </citation>
    <scope>NUCLEOTIDE SEQUENCE [LARGE SCALE GENOMIC DNA]</scope>
    <source>
        <strain evidence="2 3">CBS 109695</strain>
    </source>
</reference>
<dbReference type="AlphaFoldDB" id="A0A167XC45"/>
<accession>A0A167XC45</accession>
<dbReference type="Pfam" id="PF03184">
    <property type="entry name" value="DDE_1"/>
    <property type="match status" value="1"/>
</dbReference>
<dbReference type="GO" id="GO:0003676">
    <property type="term" value="F:nucleic acid binding"/>
    <property type="evidence" value="ECO:0007669"/>
    <property type="project" value="InterPro"/>
</dbReference>
<gene>
    <name evidence="2" type="ORF">FIBSPDRAFT_763402</name>
</gene>
<organism evidence="2 3">
    <name type="scientific">Athelia psychrophila</name>
    <dbReference type="NCBI Taxonomy" id="1759441"/>
    <lineage>
        <taxon>Eukaryota</taxon>
        <taxon>Fungi</taxon>
        <taxon>Dikarya</taxon>
        <taxon>Basidiomycota</taxon>
        <taxon>Agaricomycotina</taxon>
        <taxon>Agaricomycetes</taxon>
        <taxon>Agaricomycetidae</taxon>
        <taxon>Atheliales</taxon>
        <taxon>Atheliaceae</taxon>
        <taxon>Athelia</taxon>
    </lineage>
</organism>
<dbReference type="EMBL" id="KV417763">
    <property type="protein sequence ID" value="KZP07055.1"/>
    <property type="molecule type" value="Genomic_DNA"/>
</dbReference>
<dbReference type="STRING" id="436010.A0A167XC45"/>
<name>A0A167XC45_9AGAM</name>